<dbReference type="RefSeq" id="WP_102753980.1">
    <property type="nucleotide sequence ID" value="NZ_CP025791.1"/>
</dbReference>
<keyword evidence="3" id="KW-0804">Transcription</keyword>
<dbReference type="Proteomes" id="UP000235826">
    <property type="component" value="Chromosome"/>
</dbReference>
<sequence length="193" mass="21873">MPKVETFDKELVLKKAANVFHNKGFNAASMQDLVDATGLNRSSIYNSFGGKLDLFLECLKSYRDLFYTKVSKRLQNADNPLDAIERLFELYLDEIVSDKDDKGCFITNCTSEMANQNESIVSFLNANRTSFLEFLEELVEKGQEQSVINNNKSANEYALYLFSSIQGLRTTGILISNKNDLQIIIKTIIQTLI</sequence>
<feature type="domain" description="HTH tetR-type" evidence="5">
    <location>
        <begin position="6"/>
        <end position="66"/>
    </location>
</feature>
<dbReference type="InterPro" id="IPR001647">
    <property type="entry name" value="HTH_TetR"/>
</dbReference>
<feature type="DNA-binding region" description="H-T-H motif" evidence="4">
    <location>
        <begin position="29"/>
        <end position="48"/>
    </location>
</feature>
<evidence type="ECO:0000313" key="7">
    <source>
        <dbReference type="Proteomes" id="UP000235826"/>
    </source>
</evidence>
<keyword evidence="1" id="KW-0805">Transcription regulation</keyword>
<dbReference type="PROSITE" id="PS50977">
    <property type="entry name" value="HTH_TETR_2"/>
    <property type="match status" value="1"/>
</dbReference>
<dbReference type="AlphaFoldDB" id="A0A2K9PJT7"/>
<gene>
    <name evidence="6" type="ORF">C1H87_00735</name>
</gene>
<evidence type="ECO:0000256" key="4">
    <source>
        <dbReference type="PROSITE-ProRule" id="PRU00335"/>
    </source>
</evidence>
<dbReference type="PANTHER" id="PTHR47506">
    <property type="entry name" value="TRANSCRIPTIONAL REGULATORY PROTEIN"/>
    <property type="match status" value="1"/>
</dbReference>
<evidence type="ECO:0000256" key="2">
    <source>
        <dbReference type="ARBA" id="ARBA00023125"/>
    </source>
</evidence>
<dbReference type="EMBL" id="CP025791">
    <property type="protein sequence ID" value="AUP77320.1"/>
    <property type="molecule type" value="Genomic_DNA"/>
</dbReference>
<evidence type="ECO:0000313" key="6">
    <source>
        <dbReference type="EMBL" id="AUP77320.1"/>
    </source>
</evidence>
<dbReference type="InterPro" id="IPR036271">
    <property type="entry name" value="Tet_transcr_reg_TetR-rel_C_sf"/>
</dbReference>
<keyword evidence="2 4" id="KW-0238">DNA-binding</keyword>
<organism evidence="6 7">
    <name type="scientific">Flavivirga eckloniae</name>
    <dbReference type="NCBI Taxonomy" id="1803846"/>
    <lineage>
        <taxon>Bacteria</taxon>
        <taxon>Pseudomonadati</taxon>
        <taxon>Bacteroidota</taxon>
        <taxon>Flavobacteriia</taxon>
        <taxon>Flavobacteriales</taxon>
        <taxon>Flavobacteriaceae</taxon>
        <taxon>Flavivirga</taxon>
    </lineage>
</organism>
<name>A0A2K9PJT7_9FLAO</name>
<proteinExistence type="predicted"/>
<dbReference type="KEGG" id="fek:C1H87_00735"/>
<dbReference type="SUPFAM" id="SSF46689">
    <property type="entry name" value="Homeodomain-like"/>
    <property type="match status" value="1"/>
</dbReference>
<dbReference type="InterPro" id="IPR009057">
    <property type="entry name" value="Homeodomain-like_sf"/>
</dbReference>
<dbReference type="GO" id="GO:0003677">
    <property type="term" value="F:DNA binding"/>
    <property type="evidence" value="ECO:0007669"/>
    <property type="project" value="UniProtKB-UniRule"/>
</dbReference>
<dbReference type="Gene3D" id="1.10.10.60">
    <property type="entry name" value="Homeodomain-like"/>
    <property type="match status" value="1"/>
</dbReference>
<dbReference type="PANTHER" id="PTHR47506:SF1">
    <property type="entry name" value="HTH-TYPE TRANSCRIPTIONAL REGULATOR YJDC"/>
    <property type="match status" value="1"/>
</dbReference>
<dbReference type="Pfam" id="PF00440">
    <property type="entry name" value="TetR_N"/>
    <property type="match status" value="1"/>
</dbReference>
<evidence type="ECO:0000259" key="5">
    <source>
        <dbReference type="PROSITE" id="PS50977"/>
    </source>
</evidence>
<dbReference type="SUPFAM" id="SSF48498">
    <property type="entry name" value="Tetracyclin repressor-like, C-terminal domain"/>
    <property type="match status" value="1"/>
</dbReference>
<keyword evidence="7" id="KW-1185">Reference proteome</keyword>
<dbReference type="OrthoDB" id="9795242at2"/>
<accession>A0A2K9PJT7</accession>
<dbReference type="InterPro" id="IPR011075">
    <property type="entry name" value="TetR_C"/>
</dbReference>
<protein>
    <submittedName>
        <fullName evidence="6">TetR/AcrR family transcriptional regulator</fullName>
    </submittedName>
</protein>
<reference evidence="6 7" key="1">
    <citation type="submission" date="2018-01" db="EMBL/GenBank/DDBJ databases">
        <title>Complete genome sequence of Flavivirga eckloniae ECD14 isolated from seaweed Ecklonia cava.</title>
        <authorList>
            <person name="Lee J.H."/>
            <person name="Baik K.S."/>
            <person name="Seong C.N."/>
        </authorList>
    </citation>
    <scope>NUCLEOTIDE SEQUENCE [LARGE SCALE GENOMIC DNA]</scope>
    <source>
        <strain evidence="6 7">ECD14</strain>
    </source>
</reference>
<evidence type="ECO:0000256" key="3">
    <source>
        <dbReference type="ARBA" id="ARBA00023163"/>
    </source>
</evidence>
<evidence type="ECO:0000256" key="1">
    <source>
        <dbReference type="ARBA" id="ARBA00023015"/>
    </source>
</evidence>
<dbReference type="Gene3D" id="1.10.357.10">
    <property type="entry name" value="Tetracycline Repressor, domain 2"/>
    <property type="match status" value="1"/>
</dbReference>
<dbReference type="Pfam" id="PF16925">
    <property type="entry name" value="TetR_C_13"/>
    <property type="match status" value="1"/>
</dbReference>